<gene>
    <name evidence="6" type="primary">prmA</name>
    <name evidence="6" type="ORF">VRLFYP33_02106</name>
</gene>
<name>A0A6N3F0C1_9FIRM</name>
<dbReference type="Pfam" id="PF06325">
    <property type="entry name" value="PrmA"/>
    <property type="match status" value="1"/>
</dbReference>
<dbReference type="CDD" id="cd02440">
    <property type="entry name" value="AdoMet_MTases"/>
    <property type="match status" value="1"/>
</dbReference>
<keyword evidence="6" id="KW-0687">Ribonucleoprotein</keyword>
<proteinExistence type="inferred from homology"/>
<dbReference type="GO" id="GO:0005840">
    <property type="term" value="C:ribosome"/>
    <property type="evidence" value="ECO:0007669"/>
    <property type="project" value="UniProtKB-KW"/>
</dbReference>
<dbReference type="PANTHER" id="PTHR43648:SF1">
    <property type="entry name" value="ELECTRON TRANSFER FLAVOPROTEIN BETA SUBUNIT LYSINE METHYLTRANSFERASE"/>
    <property type="match status" value="1"/>
</dbReference>
<evidence type="ECO:0000256" key="1">
    <source>
        <dbReference type="ARBA" id="ARBA00009741"/>
    </source>
</evidence>
<evidence type="ECO:0000256" key="4">
    <source>
        <dbReference type="ARBA" id="ARBA00022679"/>
    </source>
</evidence>
<protein>
    <submittedName>
        <fullName evidence="6">Ribosomal protein L11 methyltransferase</fullName>
        <ecNumber evidence="6">2.1.1.-</ecNumber>
    </submittedName>
</protein>
<sequence>MKWIEISVAIERVVIEEVTTLFDTYSSNGFIEEDIPNEPAWVQLTLYGDAEKTPKEWEELIAGALKTAQFTYKHLYAKEVTDTDWYNNWQQYIEPTEILPNVVIRPAWKEYTPKGNETVLTIDSDLSFGTGAHETTKACAELMAKYGQSKQTCLDIGTGTGILLLVAHTLGIPNLIGIDIDENAAEQAKLNCETNKVAAKIICGDLAKDFDGKADLIMANLTVDPLKILLPTISTKLASDGILIISGIIDDRYNEIMPYIKEHWQIVEEVVKGSWHTLALRQ</sequence>
<keyword evidence="3 6" id="KW-0489">Methyltransferase</keyword>
<dbReference type="GO" id="GO:0032259">
    <property type="term" value="P:methylation"/>
    <property type="evidence" value="ECO:0007669"/>
    <property type="project" value="UniProtKB-KW"/>
</dbReference>
<dbReference type="InterPro" id="IPR004498">
    <property type="entry name" value="Ribosomal_PrmA_MeTrfase"/>
</dbReference>
<dbReference type="PIRSF" id="PIRSF000401">
    <property type="entry name" value="RPL11_MTase"/>
    <property type="match status" value="1"/>
</dbReference>
<dbReference type="SUPFAM" id="SSF53335">
    <property type="entry name" value="S-adenosyl-L-methionine-dependent methyltransferases"/>
    <property type="match status" value="1"/>
</dbReference>
<keyword evidence="5" id="KW-0949">S-adenosyl-L-methionine</keyword>
<dbReference type="EC" id="2.1.1.-" evidence="6"/>
<dbReference type="PANTHER" id="PTHR43648">
    <property type="entry name" value="ELECTRON TRANSFER FLAVOPROTEIN BETA SUBUNIT LYSINE METHYLTRANSFERASE"/>
    <property type="match status" value="1"/>
</dbReference>
<comment type="similarity">
    <text evidence="1">Belongs to the methyltransferase superfamily. PrmA family.</text>
</comment>
<dbReference type="AlphaFoldDB" id="A0A6N3F0C1"/>
<evidence type="ECO:0000256" key="5">
    <source>
        <dbReference type="ARBA" id="ARBA00022691"/>
    </source>
</evidence>
<keyword evidence="6" id="KW-0689">Ribosomal protein</keyword>
<keyword evidence="4 6" id="KW-0808">Transferase</keyword>
<dbReference type="InterPro" id="IPR050078">
    <property type="entry name" value="Ribosomal_L11_MeTrfase_PrmA"/>
</dbReference>
<organism evidence="6">
    <name type="scientific">Veillonella ratti</name>
    <dbReference type="NCBI Taxonomy" id="103892"/>
    <lineage>
        <taxon>Bacteria</taxon>
        <taxon>Bacillati</taxon>
        <taxon>Bacillota</taxon>
        <taxon>Negativicutes</taxon>
        <taxon>Veillonellales</taxon>
        <taxon>Veillonellaceae</taxon>
        <taxon>Veillonella</taxon>
    </lineage>
</organism>
<dbReference type="InterPro" id="IPR029063">
    <property type="entry name" value="SAM-dependent_MTases_sf"/>
</dbReference>
<dbReference type="GO" id="GO:0008276">
    <property type="term" value="F:protein methyltransferase activity"/>
    <property type="evidence" value="ECO:0007669"/>
    <property type="project" value="InterPro"/>
</dbReference>
<dbReference type="Gene3D" id="3.40.50.150">
    <property type="entry name" value="Vaccinia Virus protein VP39"/>
    <property type="match status" value="1"/>
</dbReference>
<evidence type="ECO:0000256" key="3">
    <source>
        <dbReference type="ARBA" id="ARBA00022603"/>
    </source>
</evidence>
<dbReference type="EMBL" id="CACRUX010000092">
    <property type="protein sequence ID" value="VYU45442.1"/>
    <property type="molecule type" value="Genomic_DNA"/>
</dbReference>
<dbReference type="RefSeq" id="WP_021842080.1">
    <property type="nucleotide sequence ID" value="NZ_CACRUX010000092.1"/>
</dbReference>
<evidence type="ECO:0000256" key="2">
    <source>
        <dbReference type="ARBA" id="ARBA00022490"/>
    </source>
</evidence>
<keyword evidence="2" id="KW-0963">Cytoplasm</keyword>
<evidence type="ECO:0000313" key="6">
    <source>
        <dbReference type="EMBL" id="VYU45442.1"/>
    </source>
</evidence>
<accession>A0A6N3F0C1</accession>
<reference evidence="6" key="1">
    <citation type="submission" date="2019-11" db="EMBL/GenBank/DDBJ databases">
        <authorList>
            <person name="Feng L."/>
        </authorList>
    </citation>
    <scope>NUCLEOTIDE SEQUENCE</scope>
    <source>
        <strain evidence="6">VrattiLFYP33</strain>
    </source>
</reference>